<gene>
    <name evidence="8" type="ORF">HPP92_017947</name>
</gene>
<evidence type="ECO:0000256" key="7">
    <source>
        <dbReference type="SAM" id="Phobius"/>
    </source>
</evidence>
<evidence type="ECO:0000313" key="8">
    <source>
        <dbReference type="EMBL" id="KAG0466367.1"/>
    </source>
</evidence>
<keyword evidence="9" id="KW-1185">Reference proteome</keyword>
<evidence type="ECO:0000256" key="6">
    <source>
        <dbReference type="ARBA" id="ARBA00029467"/>
    </source>
</evidence>
<keyword evidence="2 7" id="KW-0812">Transmembrane</keyword>
<comment type="similarity">
    <text evidence="6">Belongs to the DESIGUAL family.</text>
</comment>
<feature type="transmembrane region" description="Helical" evidence="7">
    <location>
        <begin position="65"/>
        <end position="88"/>
    </location>
</feature>
<sequence>MDTKLLDSFESMGFNPKPLLVICIIFFGFSAFVLGILAEFKKPAFGTPIPGKDVVVCKYPKDPSVALGTLSAVSVLISTVVGVIAVHFPYEGKSVPSKALLSSQAIKIFYYGAILLTASGAGTTLFNAANEGLLRVHNVHEEVEYGCPTAKTGVFGGAAFLSLDASLFWLVCLMLVANNREDYFDGDEVEDKGGEYGRLANS</sequence>
<dbReference type="Proteomes" id="UP000636800">
    <property type="component" value="Unassembled WGS sequence"/>
</dbReference>
<evidence type="ECO:0000313" key="9">
    <source>
        <dbReference type="Proteomes" id="UP000636800"/>
    </source>
</evidence>
<dbReference type="Pfam" id="PF06749">
    <property type="entry name" value="DUF1218"/>
    <property type="match status" value="1"/>
</dbReference>
<dbReference type="InterPro" id="IPR052222">
    <property type="entry name" value="DESIGUAL"/>
</dbReference>
<evidence type="ECO:0000256" key="3">
    <source>
        <dbReference type="ARBA" id="ARBA00022729"/>
    </source>
</evidence>
<dbReference type="InterPro" id="IPR009606">
    <property type="entry name" value="DEAL/Modifying_wall_lignin1/2"/>
</dbReference>
<keyword evidence="5 7" id="KW-0472">Membrane</keyword>
<dbReference type="OrthoDB" id="1930784at2759"/>
<feature type="transmembrane region" description="Helical" evidence="7">
    <location>
        <begin position="20"/>
        <end position="38"/>
    </location>
</feature>
<accession>A0A835QBV5</accession>
<proteinExistence type="inferred from homology"/>
<dbReference type="AlphaFoldDB" id="A0A835QBV5"/>
<dbReference type="EMBL" id="JADCNL010000009">
    <property type="protein sequence ID" value="KAG0466367.1"/>
    <property type="molecule type" value="Genomic_DNA"/>
</dbReference>
<protein>
    <submittedName>
        <fullName evidence="8">Uncharacterized protein</fullName>
    </submittedName>
</protein>
<evidence type="ECO:0000256" key="2">
    <source>
        <dbReference type="ARBA" id="ARBA00022692"/>
    </source>
</evidence>
<reference evidence="8 9" key="1">
    <citation type="journal article" date="2020" name="Nat. Food">
        <title>A phased Vanilla planifolia genome enables genetic improvement of flavour and production.</title>
        <authorList>
            <person name="Hasing T."/>
            <person name="Tang H."/>
            <person name="Brym M."/>
            <person name="Khazi F."/>
            <person name="Huang T."/>
            <person name="Chambers A.H."/>
        </authorList>
    </citation>
    <scope>NUCLEOTIDE SEQUENCE [LARGE SCALE GENOMIC DNA]</scope>
    <source>
        <tissue evidence="8">Leaf</tissue>
    </source>
</reference>
<evidence type="ECO:0000256" key="4">
    <source>
        <dbReference type="ARBA" id="ARBA00022989"/>
    </source>
</evidence>
<keyword evidence="4 7" id="KW-1133">Transmembrane helix</keyword>
<feature type="transmembrane region" description="Helical" evidence="7">
    <location>
        <begin position="108"/>
        <end position="129"/>
    </location>
</feature>
<comment type="subcellular location">
    <subcellularLocation>
        <location evidence="1">Endomembrane system</location>
        <topology evidence="1">Multi-pass membrane protein</topology>
    </subcellularLocation>
</comment>
<evidence type="ECO:0000256" key="1">
    <source>
        <dbReference type="ARBA" id="ARBA00004127"/>
    </source>
</evidence>
<dbReference type="PANTHER" id="PTHR31769">
    <property type="entry name" value="OS07G0462200 PROTEIN-RELATED"/>
    <property type="match status" value="1"/>
</dbReference>
<feature type="transmembrane region" description="Helical" evidence="7">
    <location>
        <begin position="154"/>
        <end position="176"/>
    </location>
</feature>
<keyword evidence="3" id="KW-0732">Signal</keyword>
<comment type="caution">
    <text evidence="8">The sequence shown here is derived from an EMBL/GenBank/DDBJ whole genome shotgun (WGS) entry which is preliminary data.</text>
</comment>
<name>A0A835QBV5_VANPL</name>
<dbReference type="GO" id="GO:0012505">
    <property type="term" value="C:endomembrane system"/>
    <property type="evidence" value="ECO:0007669"/>
    <property type="project" value="UniProtKB-SubCell"/>
</dbReference>
<evidence type="ECO:0000256" key="5">
    <source>
        <dbReference type="ARBA" id="ARBA00023136"/>
    </source>
</evidence>
<organism evidence="8 9">
    <name type="scientific">Vanilla planifolia</name>
    <name type="common">Vanilla</name>
    <dbReference type="NCBI Taxonomy" id="51239"/>
    <lineage>
        <taxon>Eukaryota</taxon>
        <taxon>Viridiplantae</taxon>
        <taxon>Streptophyta</taxon>
        <taxon>Embryophyta</taxon>
        <taxon>Tracheophyta</taxon>
        <taxon>Spermatophyta</taxon>
        <taxon>Magnoliopsida</taxon>
        <taxon>Liliopsida</taxon>
        <taxon>Asparagales</taxon>
        <taxon>Orchidaceae</taxon>
        <taxon>Vanilloideae</taxon>
        <taxon>Vanilleae</taxon>
        <taxon>Vanilla</taxon>
    </lineage>
</organism>